<dbReference type="InterPro" id="IPR038763">
    <property type="entry name" value="DHH_sf"/>
</dbReference>
<dbReference type="PIRSF" id="PIRSF026583">
    <property type="entry name" value="YybT"/>
    <property type="match status" value="1"/>
</dbReference>
<feature type="binding site" evidence="2">
    <location>
        <position position="349"/>
    </location>
    <ligand>
        <name>Mn(2+)</name>
        <dbReference type="ChEBI" id="CHEBI:29035"/>
        <label>2</label>
    </ligand>
</feature>
<dbReference type="GO" id="GO:0046872">
    <property type="term" value="F:metal ion binding"/>
    <property type="evidence" value="ECO:0007669"/>
    <property type="project" value="UniProtKB-KW"/>
</dbReference>
<evidence type="ECO:0000256" key="3">
    <source>
        <dbReference type="SAM" id="Phobius"/>
    </source>
</evidence>
<dbReference type="PANTHER" id="PTHR47618">
    <property type="entry name" value="BIFUNCTIONAL OLIGORIBONUCLEASE AND PAP PHOSPHATASE NRNA"/>
    <property type="match status" value="1"/>
</dbReference>
<feature type="binding site" evidence="2">
    <location>
        <position position="416"/>
    </location>
    <ligand>
        <name>Mn(2+)</name>
        <dbReference type="ChEBI" id="CHEBI:29035"/>
        <label>2</label>
    </ligand>
</feature>
<reference evidence="5" key="2">
    <citation type="journal article" date="2021" name="PeerJ">
        <title>Extensive microbial diversity within the chicken gut microbiome revealed by metagenomics and culture.</title>
        <authorList>
            <person name="Gilroy R."/>
            <person name="Ravi A."/>
            <person name="Getino M."/>
            <person name="Pursley I."/>
            <person name="Horton D.L."/>
            <person name="Alikhan N.F."/>
            <person name="Baker D."/>
            <person name="Gharbi K."/>
            <person name="Hall N."/>
            <person name="Watson M."/>
            <person name="Adriaenssens E.M."/>
            <person name="Foster-Nyarko E."/>
            <person name="Jarju S."/>
            <person name="Secka A."/>
            <person name="Antonio M."/>
            <person name="Oren A."/>
            <person name="Chaudhuri R.R."/>
            <person name="La Ragione R."/>
            <person name="Hildebrand F."/>
            <person name="Pallen M.J."/>
        </authorList>
    </citation>
    <scope>NUCLEOTIDE SEQUENCE</scope>
    <source>
        <strain evidence="5">ChiGjej1B1-1684</strain>
    </source>
</reference>
<dbReference type="AlphaFoldDB" id="A0A9D1LXN6"/>
<keyword evidence="1" id="KW-0378">Hydrolase</keyword>
<comment type="cofactor">
    <cofactor evidence="2">
        <name>Mn(2+)</name>
        <dbReference type="ChEBI" id="CHEBI:29035"/>
    </cofactor>
    <text evidence="2">For phosphodiesterase activity, probably binds 2 Mn(2+) per subunit.</text>
</comment>
<dbReference type="InterPro" id="IPR014528">
    <property type="entry name" value="GdpP/PdeA"/>
</dbReference>
<evidence type="ECO:0000313" key="5">
    <source>
        <dbReference type="EMBL" id="HIU50050.1"/>
    </source>
</evidence>
<evidence type="ECO:0000256" key="1">
    <source>
        <dbReference type="PIRNR" id="PIRNR026583"/>
    </source>
</evidence>
<feature type="transmembrane region" description="Helical" evidence="3">
    <location>
        <begin position="7"/>
        <end position="26"/>
    </location>
</feature>
<keyword evidence="3" id="KW-0812">Transmembrane</keyword>
<dbReference type="Gene3D" id="3.10.310.30">
    <property type="match status" value="1"/>
</dbReference>
<comment type="similarity">
    <text evidence="1">Belongs to the GdpP/PdeA phosphodiesterase family.</text>
</comment>
<dbReference type="GO" id="GO:0016787">
    <property type="term" value="F:hydrolase activity"/>
    <property type="evidence" value="ECO:0007669"/>
    <property type="project" value="UniProtKB-UniRule"/>
</dbReference>
<feature type="binding site" evidence="2">
    <location>
        <position position="494"/>
    </location>
    <ligand>
        <name>Mn(2+)</name>
        <dbReference type="ChEBI" id="CHEBI:29035"/>
        <label>2</label>
    </ligand>
</feature>
<dbReference type="EC" id="3.1.4.-" evidence="1"/>
<organism evidence="5 6">
    <name type="scientific">Candidatus Limousia pullorum</name>
    <dbReference type="NCBI Taxonomy" id="2840860"/>
    <lineage>
        <taxon>Bacteria</taxon>
        <taxon>Bacillati</taxon>
        <taxon>Bacillota</taxon>
        <taxon>Clostridia</taxon>
        <taxon>Eubacteriales</taxon>
        <taxon>Oscillospiraceae</taxon>
        <taxon>Oscillospiraceae incertae sedis</taxon>
        <taxon>Candidatus Limousia</taxon>
    </lineage>
</organism>
<dbReference type="Pfam" id="PF02272">
    <property type="entry name" value="DHHA1"/>
    <property type="match status" value="1"/>
</dbReference>
<protein>
    <recommendedName>
        <fullName evidence="1">Cyclic-di-AMP phosphodiesterase</fullName>
        <ecNumber evidence="1">3.1.4.-</ecNumber>
    </recommendedName>
</protein>
<keyword evidence="1 3" id="KW-0472">Membrane</keyword>
<name>A0A9D1LXN6_9FIRM</name>
<keyword evidence="3" id="KW-1133">Transmembrane helix</keyword>
<comment type="subcellular location">
    <subcellularLocation>
        <location evidence="1">Cell membrane</location>
    </subcellularLocation>
</comment>
<dbReference type="GO" id="GO:0003676">
    <property type="term" value="F:nucleic acid binding"/>
    <property type="evidence" value="ECO:0007669"/>
    <property type="project" value="UniProtKB-UniRule"/>
</dbReference>
<keyword evidence="2" id="KW-0464">Manganese</keyword>
<keyword evidence="2" id="KW-0479">Metal-binding</keyword>
<dbReference type="GO" id="GO:0005886">
    <property type="term" value="C:plasma membrane"/>
    <property type="evidence" value="ECO:0007669"/>
    <property type="project" value="UniProtKB-SubCell"/>
</dbReference>
<dbReference type="PROSITE" id="PS50887">
    <property type="entry name" value="GGDEF"/>
    <property type="match status" value="1"/>
</dbReference>
<feature type="binding site" evidence="2">
    <location>
        <position position="440"/>
    </location>
    <ligand>
        <name>Mn(2+)</name>
        <dbReference type="ChEBI" id="CHEBI:29035"/>
        <label>2</label>
    </ligand>
</feature>
<gene>
    <name evidence="5" type="ORF">IAD22_03450</name>
</gene>
<feature type="binding site" evidence="2">
    <location>
        <position position="343"/>
    </location>
    <ligand>
        <name>Mn(2+)</name>
        <dbReference type="ChEBI" id="CHEBI:29035"/>
        <label>1</label>
    </ligand>
</feature>
<dbReference type="FunFam" id="3.90.1640.10:FF:000002">
    <property type="entry name" value="Cyclic-di-AMP phosphodiesterase"/>
    <property type="match status" value="1"/>
</dbReference>
<comment type="catalytic activity">
    <reaction evidence="1">
        <text>3',3'-c-di-AMP + H2O = 5'-O-phosphonoadenylyl-(3'-&gt;5')-adenosine + H(+)</text>
        <dbReference type="Rhea" id="RHEA:54420"/>
        <dbReference type="ChEBI" id="CHEBI:15377"/>
        <dbReference type="ChEBI" id="CHEBI:15378"/>
        <dbReference type="ChEBI" id="CHEBI:71500"/>
        <dbReference type="ChEBI" id="CHEBI:138171"/>
    </reaction>
</comment>
<dbReference type="Gene3D" id="3.90.1640.10">
    <property type="entry name" value="inorganic pyrophosphatase (n-terminal core)"/>
    <property type="match status" value="1"/>
</dbReference>
<dbReference type="InterPro" id="IPR051319">
    <property type="entry name" value="Oligoribo/pAp-PDE_c-di-AMP_PDE"/>
</dbReference>
<dbReference type="InterPro" id="IPR003156">
    <property type="entry name" value="DHHA1_dom"/>
</dbReference>
<dbReference type="Proteomes" id="UP000824118">
    <property type="component" value="Unassembled WGS sequence"/>
</dbReference>
<reference evidence="5" key="1">
    <citation type="submission" date="2020-10" db="EMBL/GenBank/DDBJ databases">
        <authorList>
            <person name="Gilroy R."/>
        </authorList>
    </citation>
    <scope>NUCLEOTIDE SEQUENCE</scope>
    <source>
        <strain evidence="5">ChiGjej1B1-1684</strain>
    </source>
</reference>
<comment type="function">
    <text evidence="1">Has phosphodiesterase (PDE) activity against cyclic-di-AMP (c-di-AMP).</text>
</comment>
<dbReference type="Pfam" id="PF24898">
    <property type="entry name" value="GGDEF_GdpP"/>
    <property type="match status" value="1"/>
</dbReference>
<dbReference type="InterPro" id="IPR000160">
    <property type="entry name" value="GGDEF_dom"/>
</dbReference>
<dbReference type="SUPFAM" id="SSF64182">
    <property type="entry name" value="DHH phosphoesterases"/>
    <property type="match status" value="1"/>
</dbReference>
<evidence type="ECO:0000259" key="4">
    <source>
        <dbReference type="PROSITE" id="PS50887"/>
    </source>
</evidence>
<feature type="domain" description="GGDEF" evidence="4">
    <location>
        <begin position="174"/>
        <end position="300"/>
    </location>
</feature>
<feature type="binding site" evidence="2">
    <location>
        <position position="347"/>
    </location>
    <ligand>
        <name>Mn(2+)</name>
        <dbReference type="ChEBI" id="CHEBI:29035"/>
        <label>1</label>
    </ligand>
</feature>
<proteinExistence type="inferred from homology"/>
<evidence type="ECO:0000313" key="6">
    <source>
        <dbReference type="Proteomes" id="UP000824118"/>
    </source>
</evidence>
<feature type="binding site" evidence="2">
    <location>
        <position position="416"/>
    </location>
    <ligand>
        <name>Mn(2+)</name>
        <dbReference type="ChEBI" id="CHEBI:29035"/>
        <label>1</label>
    </ligand>
</feature>
<sequence>MKNKSWTVIPFFGIFSVVMLFMALYTFQYSQLMGYIEVSISIVTMGVTIYETYKFKSRIYETVRSAFRSLHNADAEYLERFRFPVVLVDDNGAIIWYNQMFLESPANMLDPSGEDISDYISHKRVADVLEKAGTDIECNGRKFTVYANTCKKGTLLYFFDNTYFKNIEEEYSESRSVVASIAFDNREEFINENEEESARVLLTLENTLQRWAANYKALYKKLSGGRYMIIFQERDIQKLVEEKFKILDEIRTIKYNDLSATISIGVGRYATTAKESEMMARAALDMALGRGGDQAAVMKSDGYEFFGGVSQGVEKRSKVRTRVIANAMRNYISACDKVFIMGHRFSDLDCVGAAVGLHCMITKALEKPAFVVINKEKTMAKSLIDMIEENEEEDVFKSPSDVSSKVTPNSLLIVVDTHSPSFLESESFYKQFEKVIVIDHHRKMVNYISNTLIFYHESTASSASEMCAEIINYLAEKCLTSYAADALMAGIMLDTKNFIVKTGARTFEAAAFLRRRGADTVAVKKLFSENIKTYKEKYKLVSASEIYRGCAVAFADDTIKDPRLVAAQAADELLGVQDVSASFVLFMTNGNTANISARSYGKINVQVIMEKLGGGGHQTMAATQMPDTSMESARQQLFDAIDDFLA</sequence>
<comment type="caution">
    <text evidence="5">The sequence shown here is derived from an EMBL/GenBank/DDBJ whole genome shotgun (WGS) entry which is preliminary data.</text>
</comment>
<evidence type="ECO:0000256" key="2">
    <source>
        <dbReference type="PIRSR" id="PIRSR026583-50"/>
    </source>
</evidence>
<dbReference type="PANTHER" id="PTHR47618:SF2">
    <property type="entry name" value="CYCLIC-DI-AMP PHOSPHODIESTERASE GDPP"/>
    <property type="match status" value="1"/>
</dbReference>
<dbReference type="InterPro" id="IPR001667">
    <property type="entry name" value="DDH_dom"/>
</dbReference>
<dbReference type="EMBL" id="DVNG01000047">
    <property type="protein sequence ID" value="HIU50050.1"/>
    <property type="molecule type" value="Genomic_DNA"/>
</dbReference>
<dbReference type="Pfam" id="PF01368">
    <property type="entry name" value="DHH"/>
    <property type="match status" value="1"/>
</dbReference>
<dbReference type="Gene3D" id="3.30.450.20">
    <property type="entry name" value="PAS domain"/>
    <property type="match status" value="1"/>
</dbReference>
<accession>A0A9D1LXN6</accession>
<keyword evidence="1" id="KW-1003">Cell membrane</keyword>